<name>A0A367IRB8_RHIST</name>
<feature type="compositionally biased region" description="Low complexity" evidence="1">
    <location>
        <begin position="15"/>
        <end position="29"/>
    </location>
</feature>
<sequence length="364" mass="41735">DKGSLGQKLSREQTPEQPSTPTSEQPSTSAQEKRNCRRAANENFVCSEIITDDDFKSDTASSPSSFFPSDLMNTPTGYTCRIEMCELGNFSHTPPPIPNFHFAALVDKNVYKNIRAFKGAMQRRTLYIPPYTWANLEQMALDNIISSTYLLHGKPRVKSEGSELSQVALSVSTFLCPLFSAHDQVQVEFDNTSWVFKQQDDVDNENLRPDIIFYYQQQEEVIEVGCGEVKKPGVSQALLDEDKMRVLEMMKRQLHLRLCRAKKEYEAVTFGVLVQNTTVVLLRMQMDLANGVYMYQEEQPFILPTTYHTHAHMDVALEVIIKFKDQMLKSLLKVEDHDCQSIWDLYKPHVRPTVSCFKPIYHSQ</sequence>
<evidence type="ECO:0000313" key="2">
    <source>
        <dbReference type="EMBL" id="RCH80169.1"/>
    </source>
</evidence>
<reference evidence="2 3" key="1">
    <citation type="journal article" date="2018" name="G3 (Bethesda)">
        <title>Phylogenetic and Phylogenomic Definition of Rhizopus Species.</title>
        <authorList>
            <person name="Gryganskyi A.P."/>
            <person name="Golan J."/>
            <person name="Dolatabadi S."/>
            <person name="Mondo S."/>
            <person name="Robb S."/>
            <person name="Idnurm A."/>
            <person name="Muszewska A."/>
            <person name="Steczkiewicz K."/>
            <person name="Masonjones S."/>
            <person name="Liao H.L."/>
            <person name="Gajdeczka M.T."/>
            <person name="Anike F."/>
            <person name="Vuek A."/>
            <person name="Anishchenko I.M."/>
            <person name="Voigt K."/>
            <person name="de Hoog G.S."/>
            <person name="Smith M.E."/>
            <person name="Heitman J."/>
            <person name="Vilgalys R."/>
            <person name="Stajich J.E."/>
        </authorList>
    </citation>
    <scope>NUCLEOTIDE SEQUENCE [LARGE SCALE GENOMIC DNA]</scope>
    <source>
        <strain evidence="2 3">LSU 92-RS-03</strain>
    </source>
</reference>
<dbReference type="Proteomes" id="UP000253551">
    <property type="component" value="Unassembled WGS sequence"/>
</dbReference>
<feature type="compositionally biased region" description="Basic and acidic residues" evidence="1">
    <location>
        <begin position="1"/>
        <end position="14"/>
    </location>
</feature>
<keyword evidence="3" id="KW-1185">Reference proteome</keyword>
<feature type="region of interest" description="Disordered" evidence="1">
    <location>
        <begin position="1"/>
        <end position="36"/>
    </location>
</feature>
<comment type="caution">
    <text evidence="2">The sequence shown here is derived from an EMBL/GenBank/DDBJ whole genome shotgun (WGS) entry which is preliminary data.</text>
</comment>
<accession>A0A367IRB8</accession>
<gene>
    <name evidence="2" type="ORF">CU098_005090</name>
</gene>
<proteinExistence type="predicted"/>
<dbReference type="EMBL" id="PJQM01006145">
    <property type="protein sequence ID" value="RCH80169.1"/>
    <property type="molecule type" value="Genomic_DNA"/>
</dbReference>
<evidence type="ECO:0000313" key="3">
    <source>
        <dbReference type="Proteomes" id="UP000253551"/>
    </source>
</evidence>
<feature type="non-terminal residue" evidence="2">
    <location>
        <position position="1"/>
    </location>
</feature>
<dbReference type="OrthoDB" id="2280880at2759"/>
<evidence type="ECO:0000256" key="1">
    <source>
        <dbReference type="SAM" id="MobiDB-lite"/>
    </source>
</evidence>
<dbReference type="AlphaFoldDB" id="A0A367IRB8"/>
<protein>
    <submittedName>
        <fullName evidence="2">Uncharacterized protein</fullName>
    </submittedName>
</protein>
<organism evidence="2 3">
    <name type="scientific">Rhizopus stolonifer</name>
    <name type="common">Rhizopus nigricans</name>
    <dbReference type="NCBI Taxonomy" id="4846"/>
    <lineage>
        <taxon>Eukaryota</taxon>
        <taxon>Fungi</taxon>
        <taxon>Fungi incertae sedis</taxon>
        <taxon>Mucoromycota</taxon>
        <taxon>Mucoromycotina</taxon>
        <taxon>Mucoromycetes</taxon>
        <taxon>Mucorales</taxon>
        <taxon>Mucorineae</taxon>
        <taxon>Rhizopodaceae</taxon>
        <taxon>Rhizopus</taxon>
    </lineage>
</organism>